<dbReference type="Proteomes" id="UP001165289">
    <property type="component" value="Unassembled WGS sequence"/>
</dbReference>
<gene>
    <name evidence="1" type="ORF">LOD99_5253</name>
</gene>
<sequence>MNGWFLGDNWCPFRPNLLTPILSPETLCVRGYTSVFLKSVNECVFGLWKSRWRSMGMTGGSLCFCPKRVGRQLVAAMALHNICIQHGFAIGNGIEEG</sequence>
<reference evidence="1 2" key="1">
    <citation type="journal article" date="2023" name="BMC Biol.">
        <title>The compact genome of the sponge Oopsacas minuta (Hexactinellida) is lacking key metazoan core genes.</title>
        <authorList>
            <person name="Santini S."/>
            <person name="Schenkelaars Q."/>
            <person name="Jourda C."/>
            <person name="Duchesne M."/>
            <person name="Belahbib H."/>
            <person name="Rocher C."/>
            <person name="Selva M."/>
            <person name="Riesgo A."/>
            <person name="Vervoort M."/>
            <person name="Leys S.P."/>
            <person name="Kodjabachian L."/>
            <person name="Le Bivic A."/>
            <person name="Borchiellini C."/>
            <person name="Claverie J.M."/>
            <person name="Renard E."/>
        </authorList>
    </citation>
    <scope>NUCLEOTIDE SEQUENCE [LARGE SCALE GENOMIC DNA]</scope>
    <source>
        <strain evidence="1">SPO-2</strain>
    </source>
</reference>
<keyword evidence="2" id="KW-1185">Reference proteome</keyword>
<comment type="caution">
    <text evidence="1">The sequence shown here is derived from an EMBL/GenBank/DDBJ whole genome shotgun (WGS) entry which is preliminary data.</text>
</comment>
<dbReference type="EMBL" id="JAKMXF010000304">
    <property type="protein sequence ID" value="KAI6651446.1"/>
    <property type="molecule type" value="Genomic_DNA"/>
</dbReference>
<dbReference type="AlphaFoldDB" id="A0AAV7JSR0"/>
<proteinExistence type="predicted"/>
<organism evidence="1 2">
    <name type="scientific">Oopsacas minuta</name>
    <dbReference type="NCBI Taxonomy" id="111878"/>
    <lineage>
        <taxon>Eukaryota</taxon>
        <taxon>Metazoa</taxon>
        <taxon>Porifera</taxon>
        <taxon>Hexactinellida</taxon>
        <taxon>Hexasterophora</taxon>
        <taxon>Lyssacinosida</taxon>
        <taxon>Leucopsacidae</taxon>
        <taxon>Oopsacas</taxon>
    </lineage>
</organism>
<evidence type="ECO:0000313" key="1">
    <source>
        <dbReference type="EMBL" id="KAI6651446.1"/>
    </source>
</evidence>
<accession>A0AAV7JSR0</accession>
<name>A0AAV7JSR0_9METZ</name>
<evidence type="ECO:0000313" key="2">
    <source>
        <dbReference type="Proteomes" id="UP001165289"/>
    </source>
</evidence>
<protein>
    <submittedName>
        <fullName evidence="1">Nuclease HARBI1</fullName>
    </submittedName>
</protein>